<evidence type="ECO:0000313" key="1">
    <source>
        <dbReference type="EMBL" id="XDG30974.1"/>
    </source>
</evidence>
<reference evidence="1" key="1">
    <citation type="submission" date="2024-06" db="EMBL/GenBank/DDBJ databases">
        <authorList>
            <person name="Yang R."/>
        </authorList>
    </citation>
    <scope>NUCLEOTIDE SEQUENCE</scope>
</reference>
<accession>A0AB39AJU9</accession>
<proteinExistence type="predicted"/>
<dbReference type="EMBL" id="PP934186">
    <property type="protein sequence ID" value="XDG30974.1"/>
    <property type="molecule type" value="Genomic_DNA"/>
</dbReference>
<protein>
    <submittedName>
        <fullName evidence="1">Uncharacterized protein</fullName>
    </submittedName>
</protein>
<organism evidence="1">
    <name type="scientific">Vibrio phage P018-4</name>
    <dbReference type="NCBI Taxonomy" id="3229728"/>
    <lineage>
        <taxon>Viruses</taxon>
        <taxon>Duplodnaviria</taxon>
        <taxon>Heunggongvirae</taxon>
        <taxon>Uroviricota</taxon>
        <taxon>Caudoviricetes</taxon>
    </lineage>
</organism>
<name>A0AB39AJU9_9CAUD</name>
<sequence length="85" mass="9829">MNLDMVSCIIRFDKTIDEDNNPVWNETYLKEFVFYGSGGANDAQKAKDKANEFNKNHKTSERYYMPVRIDVEKAVKLGLFDKSEG</sequence>